<reference evidence="4 5" key="1">
    <citation type="journal article" date="2020" name="G3 (Bethesda)">
        <title>Improved Reference Genome for Cyclotella cryptica CCMP332, a Model for Cell Wall Morphogenesis, Salinity Adaptation, and Lipid Production in Diatoms (Bacillariophyta).</title>
        <authorList>
            <person name="Roberts W.R."/>
            <person name="Downey K.M."/>
            <person name="Ruck E.C."/>
            <person name="Traller J.C."/>
            <person name="Alverson A.J."/>
        </authorList>
    </citation>
    <scope>NUCLEOTIDE SEQUENCE [LARGE SCALE GENOMIC DNA]</scope>
    <source>
        <strain evidence="4 5">CCMP332</strain>
    </source>
</reference>
<dbReference type="PANTHER" id="PTHR15431">
    <property type="entry name" value="FGFR1 ONCOGENE PARTNER/LISH DOMAIN-CONTAINING PROTEIN"/>
    <property type="match status" value="1"/>
</dbReference>
<keyword evidence="3" id="KW-0206">Cytoskeleton</keyword>
<name>A0ABD3PSY5_9STRA</name>
<dbReference type="Proteomes" id="UP001516023">
    <property type="component" value="Unassembled WGS sequence"/>
</dbReference>
<accession>A0ABD3PSY5</accession>
<dbReference type="GO" id="GO:0015630">
    <property type="term" value="C:microtubule cytoskeleton"/>
    <property type="evidence" value="ECO:0007669"/>
    <property type="project" value="UniProtKB-ARBA"/>
</dbReference>
<keyword evidence="2" id="KW-0963">Cytoplasm</keyword>
<evidence type="ECO:0000256" key="1">
    <source>
        <dbReference type="ARBA" id="ARBA00004245"/>
    </source>
</evidence>
<comment type="caution">
    <text evidence="4">The sequence shown here is derived from an EMBL/GenBank/DDBJ whole genome shotgun (WGS) entry which is preliminary data.</text>
</comment>
<dbReference type="AlphaFoldDB" id="A0ABD3PSY5"/>
<dbReference type="EMBL" id="JABMIG020000124">
    <property type="protein sequence ID" value="KAL3790694.1"/>
    <property type="molecule type" value="Genomic_DNA"/>
</dbReference>
<evidence type="ECO:0008006" key="6">
    <source>
        <dbReference type="Google" id="ProtNLM"/>
    </source>
</evidence>
<organism evidence="4 5">
    <name type="scientific">Cyclotella cryptica</name>
    <dbReference type="NCBI Taxonomy" id="29204"/>
    <lineage>
        <taxon>Eukaryota</taxon>
        <taxon>Sar</taxon>
        <taxon>Stramenopiles</taxon>
        <taxon>Ochrophyta</taxon>
        <taxon>Bacillariophyta</taxon>
        <taxon>Coscinodiscophyceae</taxon>
        <taxon>Thalassiosirophycidae</taxon>
        <taxon>Stephanodiscales</taxon>
        <taxon>Stephanodiscaceae</taxon>
        <taxon>Cyclotella</taxon>
    </lineage>
</organism>
<dbReference type="PANTHER" id="PTHR15431:SF4">
    <property type="entry name" value="PROTEIN TONNEAU 1B"/>
    <property type="match status" value="1"/>
</dbReference>
<dbReference type="Pfam" id="PF16045">
    <property type="entry name" value="LisH_2"/>
    <property type="match status" value="1"/>
</dbReference>
<gene>
    <name evidence="4" type="ORF">HJC23_009794</name>
</gene>
<evidence type="ECO:0000313" key="4">
    <source>
        <dbReference type="EMBL" id="KAL3790694.1"/>
    </source>
</evidence>
<evidence type="ECO:0000256" key="3">
    <source>
        <dbReference type="ARBA" id="ARBA00023212"/>
    </source>
</evidence>
<proteinExistence type="predicted"/>
<sequence>MMPVESESTRMTGQEELTAALKETLTRTGTLDNVRAILRADIYHCLTDCLTKDNNKTPTPPQENILINEVIADYLAFNGYFNTLSVLATESGTPSLLDVTGRTHYRDSIGTAMRLGSDFIRAELGLREGSAICPSGRRTPLAMLYEIVQTLKSRNRLRTATR</sequence>
<dbReference type="PROSITE" id="PS50896">
    <property type="entry name" value="LISH"/>
    <property type="match status" value="1"/>
</dbReference>
<evidence type="ECO:0000313" key="5">
    <source>
        <dbReference type="Proteomes" id="UP001516023"/>
    </source>
</evidence>
<comment type="subcellular location">
    <subcellularLocation>
        <location evidence="1">Cytoplasm</location>
        <location evidence="1">Cytoskeleton</location>
    </subcellularLocation>
</comment>
<evidence type="ECO:0000256" key="2">
    <source>
        <dbReference type="ARBA" id="ARBA00022490"/>
    </source>
</evidence>
<protein>
    <recommendedName>
        <fullName evidence="6">LisH domain-containing protein</fullName>
    </recommendedName>
</protein>
<dbReference type="InterPro" id="IPR006594">
    <property type="entry name" value="LisH"/>
</dbReference>
<keyword evidence="5" id="KW-1185">Reference proteome</keyword>